<dbReference type="EMBL" id="VIEB01000334">
    <property type="protein sequence ID" value="TQD94840.1"/>
    <property type="molecule type" value="Genomic_DNA"/>
</dbReference>
<feature type="compositionally biased region" description="Acidic residues" evidence="1">
    <location>
        <begin position="49"/>
        <end position="59"/>
    </location>
</feature>
<reference evidence="2 3" key="1">
    <citation type="journal article" date="2019" name="G3 (Bethesda)">
        <title>Sequencing of a Wild Apple (Malus baccata) Genome Unravels the Differences Between Cultivated and Wild Apple Species Regarding Disease Resistance and Cold Tolerance.</title>
        <authorList>
            <person name="Chen X."/>
        </authorList>
    </citation>
    <scope>NUCLEOTIDE SEQUENCE [LARGE SCALE GENOMIC DNA]</scope>
    <source>
        <strain evidence="3">cv. Shandingzi</strain>
        <tissue evidence="2">Leaves</tissue>
    </source>
</reference>
<keyword evidence="3" id="KW-1185">Reference proteome</keyword>
<sequence>MPESVPWKTGEMVNLERVREDKGKGVGEVEDVRVGALGHGGVGGRGEGYDADVLDGDVG</sequence>
<evidence type="ECO:0000313" key="3">
    <source>
        <dbReference type="Proteomes" id="UP000315295"/>
    </source>
</evidence>
<dbReference type="Proteomes" id="UP000315295">
    <property type="component" value="Unassembled WGS sequence"/>
</dbReference>
<feature type="region of interest" description="Disordered" evidence="1">
    <location>
        <begin position="36"/>
        <end position="59"/>
    </location>
</feature>
<gene>
    <name evidence="2" type="ORF">C1H46_019540</name>
</gene>
<proteinExistence type="predicted"/>
<feature type="compositionally biased region" description="Gly residues" evidence="1">
    <location>
        <begin position="37"/>
        <end position="46"/>
    </location>
</feature>
<accession>A0A540M7W3</accession>
<dbReference type="AlphaFoldDB" id="A0A540M7W3"/>
<evidence type="ECO:0000256" key="1">
    <source>
        <dbReference type="SAM" id="MobiDB-lite"/>
    </source>
</evidence>
<organism evidence="2 3">
    <name type="scientific">Malus baccata</name>
    <name type="common">Siberian crab apple</name>
    <name type="synonym">Pyrus baccata</name>
    <dbReference type="NCBI Taxonomy" id="106549"/>
    <lineage>
        <taxon>Eukaryota</taxon>
        <taxon>Viridiplantae</taxon>
        <taxon>Streptophyta</taxon>
        <taxon>Embryophyta</taxon>
        <taxon>Tracheophyta</taxon>
        <taxon>Spermatophyta</taxon>
        <taxon>Magnoliopsida</taxon>
        <taxon>eudicotyledons</taxon>
        <taxon>Gunneridae</taxon>
        <taxon>Pentapetalae</taxon>
        <taxon>rosids</taxon>
        <taxon>fabids</taxon>
        <taxon>Rosales</taxon>
        <taxon>Rosaceae</taxon>
        <taxon>Amygdaloideae</taxon>
        <taxon>Maleae</taxon>
        <taxon>Malus</taxon>
    </lineage>
</organism>
<name>A0A540M7W3_MALBA</name>
<evidence type="ECO:0000313" key="2">
    <source>
        <dbReference type="EMBL" id="TQD94840.1"/>
    </source>
</evidence>
<comment type="caution">
    <text evidence="2">The sequence shown here is derived from an EMBL/GenBank/DDBJ whole genome shotgun (WGS) entry which is preliminary data.</text>
</comment>
<protein>
    <submittedName>
        <fullName evidence="2">Uncharacterized protein</fullName>
    </submittedName>
</protein>